<keyword evidence="1" id="KW-0238">DNA-binding</keyword>
<dbReference type="EMBL" id="CP060131">
    <property type="protein sequence ID" value="QNG54111.1"/>
    <property type="molecule type" value="Genomic_DNA"/>
</dbReference>
<dbReference type="GO" id="GO:0003677">
    <property type="term" value="F:DNA binding"/>
    <property type="evidence" value="ECO:0007669"/>
    <property type="project" value="UniProtKB-KW"/>
</dbReference>
<keyword evidence="2" id="KW-1185">Reference proteome</keyword>
<evidence type="ECO:0000313" key="2">
    <source>
        <dbReference type="Proteomes" id="UP000515728"/>
    </source>
</evidence>
<dbReference type="InterPro" id="IPR038056">
    <property type="entry name" value="YjbR-like_sf"/>
</dbReference>
<dbReference type="Proteomes" id="UP000515728">
    <property type="component" value="Chromosome"/>
</dbReference>
<dbReference type="InterPro" id="IPR058532">
    <property type="entry name" value="YjbR/MT2646/Rv2570-like"/>
</dbReference>
<protein>
    <submittedName>
        <fullName evidence="1">MmcQ/YjbR family DNA-binding protein</fullName>
    </submittedName>
</protein>
<sequence length="112" mass="11940">MPDWADVVRIGGALPGVEESTWYRTPALKVRGKGFVRLRTEAEGLLVVMCGLDEKAALLASGDPAFSTTPHYDGHGAILVDLGAVDGTQLAELVEEAWRLRAPAALRSTPRG</sequence>
<dbReference type="AlphaFoldDB" id="A0A7G7MMV0"/>
<organism evidence="1 2">
    <name type="scientific">Pseudonocardia petroleophila</name>
    <dbReference type="NCBI Taxonomy" id="37331"/>
    <lineage>
        <taxon>Bacteria</taxon>
        <taxon>Bacillati</taxon>
        <taxon>Actinomycetota</taxon>
        <taxon>Actinomycetes</taxon>
        <taxon>Pseudonocardiales</taxon>
        <taxon>Pseudonocardiaceae</taxon>
        <taxon>Pseudonocardia</taxon>
    </lineage>
</organism>
<evidence type="ECO:0000313" key="1">
    <source>
        <dbReference type="EMBL" id="QNG54111.1"/>
    </source>
</evidence>
<accession>A0A7G7MMV0</accession>
<dbReference type="KEGG" id="ppel:H6H00_09520"/>
<proteinExistence type="predicted"/>
<dbReference type="RefSeq" id="WP_185720935.1">
    <property type="nucleotide sequence ID" value="NZ_BAAAWI010000001.1"/>
</dbReference>
<dbReference type="Pfam" id="PF04237">
    <property type="entry name" value="YjbR"/>
    <property type="match status" value="1"/>
</dbReference>
<reference evidence="1 2" key="1">
    <citation type="submission" date="2020-08" db="EMBL/GenBank/DDBJ databases">
        <authorList>
            <person name="Mo P."/>
        </authorList>
    </citation>
    <scope>NUCLEOTIDE SEQUENCE [LARGE SCALE GENOMIC DNA]</scope>
    <source>
        <strain evidence="1 2">CGMCC 4.1532</strain>
    </source>
</reference>
<dbReference type="SUPFAM" id="SSF142906">
    <property type="entry name" value="YjbR-like"/>
    <property type="match status" value="1"/>
</dbReference>
<gene>
    <name evidence="1" type="ORF">H6H00_09520</name>
</gene>
<name>A0A7G7MMV0_9PSEU</name>